<name>A0AAD9GJG8_BABDI</name>
<feature type="signal peptide" evidence="2">
    <location>
        <begin position="1"/>
        <end position="21"/>
    </location>
</feature>
<feature type="region of interest" description="Disordered" evidence="1">
    <location>
        <begin position="169"/>
        <end position="190"/>
    </location>
</feature>
<gene>
    <name evidence="3" type="ORF">X943_001390</name>
</gene>
<dbReference type="Proteomes" id="UP001195914">
    <property type="component" value="Unassembled WGS sequence"/>
</dbReference>
<evidence type="ECO:0000256" key="2">
    <source>
        <dbReference type="SAM" id="SignalP"/>
    </source>
</evidence>
<accession>A0AAD9GJG8</accession>
<reference evidence="3" key="1">
    <citation type="journal article" date="2014" name="Nucleic Acids Res.">
        <title>The evolutionary dynamics of variant antigen genes in Babesia reveal a history of genomic innovation underlying host-parasite interaction.</title>
        <authorList>
            <person name="Jackson A.P."/>
            <person name="Otto T.D."/>
            <person name="Darby A."/>
            <person name="Ramaprasad A."/>
            <person name="Xia D."/>
            <person name="Echaide I.E."/>
            <person name="Farber M."/>
            <person name="Gahlot S."/>
            <person name="Gamble J."/>
            <person name="Gupta D."/>
            <person name="Gupta Y."/>
            <person name="Jackson L."/>
            <person name="Malandrin L."/>
            <person name="Malas T.B."/>
            <person name="Moussa E."/>
            <person name="Nair M."/>
            <person name="Reid A.J."/>
            <person name="Sanders M."/>
            <person name="Sharma J."/>
            <person name="Tracey A."/>
            <person name="Quail M.A."/>
            <person name="Weir W."/>
            <person name="Wastling J.M."/>
            <person name="Hall N."/>
            <person name="Willadsen P."/>
            <person name="Lingelbach K."/>
            <person name="Shiels B."/>
            <person name="Tait A."/>
            <person name="Berriman M."/>
            <person name="Allred D.R."/>
            <person name="Pain A."/>
        </authorList>
    </citation>
    <scope>NUCLEOTIDE SEQUENCE</scope>
    <source>
        <strain evidence="3">1802A</strain>
    </source>
</reference>
<evidence type="ECO:0000313" key="4">
    <source>
        <dbReference type="Proteomes" id="UP001195914"/>
    </source>
</evidence>
<evidence type="ECO:0000313" key="3">
    <source>
        <dbReference type="EMBL" id="KAK1939596.1"/>
    </source>
</evidence>
<evidence type="ECO:0000256" key="1">
    <source>
        <dbReference type="SAM" id="MobiDB-lite"/>
    </source>
</evidence>
<sequence length="190" mass="20536">MSIILGRVILWATLFTGMSCAAHSVDRQAFLAPSTVPVTCHRIFSPTSSVTFGASRVLPLSPSNGTSHQVLTLYAKKGKTDKPREPFAGSDDIMNKGYISCSSLFSDNTLELTMEDMAAREVDFEHYKSRSVSHLRKVGIVAASVVTVGLLYTAMNALKAMMNQQHEKLSSNRYDGASAPSDGGFHSDGE</sequence>
<organism evidence="3 4">
    <name type="scientific">Babesia divergens</name>
    <dbReference type="NCBI Taxonomy" id="32595"/>
    <lineage>
        <taxon>Eukaryota</taxon>
        <taxon>Sar</taxon>
        <taxon>Alveolata</taxon>
        <taxon>Apicomplexa</taxon>
        <taxon>Aconoidasida</taxon>
        <taxon>Piroplasmida</taxon>
        <taxon>Babesiidae</taxon>
        <taxon>Babesia</taxon>
    </lineage>
</organism>
<dbReference type="PROSITE" id="PS51257">
    <property type="entry name" value="PROKAR_LIPOPROTEIN"/>
    <property type="match status" value="1"/>
</dbReference>
<proteinExistence type="predicted"/>
<keyword evidence="4" id="KW-1185">Reference proteome</keyword>
<feature type="chain" id="PRO_5041991902" description="Transmembrane protein" evidence="2">
    <location>
        <begin position="22"/>
        <end position="190"/>
    </location>
</feature>
<protein>
    <recommendedName>
        <fullName evidence="5">Transmembrane protein</fullName>
    </recommendedName>
</protein>
<keyword evidence="2" id="KW-0732">Signal</keyword>
<evidence type="ECO:0008006" key="5">
    <source>
        <dbReference type="Google" id="ProtNLM"/>
    </source>
</evidence>
<dbReference type="AlphaFoldDB" id="A0AAD9GJG8"/>
<dbReference type="EMBL" id="JAHBMH010000007">
    <property type="protein sequence ID" value="KAK1939596.1"/>
    <property type="molecule type" value="Genomic_DNA"/>
</dbReference>
<comment type="caution">
    <text evidence="3">The sequence shown here is derived from an EMBL/GenBank/DDBJ whole genome shotgun (WGS) entry which is preliminary data.</text>
</comment>
<reference evidence="3" key="2">
    <citation type="submission" date="2021-05" db="EMBL/GenBank/DDBJ databases">
        <authorList>
            <person name="Pain A."/>
        </authorList>
    </citation>
    <scope>NUCLEOTIDE SEQUENCE</scope>
    <source>
        <strain evidence="3">1802A</strain>
    </source>
</reference>